<evidence type="ECO:0000256" key="2">
    <source>
        <dbReference type="ARBA" id="ARBA00022840"/>
    </source>
</evidence>
<dbReference type="InterPro" id="IPR051681">
    <property type="entry name" value="Ser/Thr_Kinases-Pseudokinases"/>
</dbReference>
<accession>A0A2Z6QUM4</accession>
<keyword evidence="1" id="KW-0547">Nucleotide-binding</keyword>
<evidence type="ECO:0000313" key="5">
    <source>
        <dbReference type="Proteomes" id="UP000247702"/>
    </source>
</evidence>
<dbReference type="PANTHER" id="PTHR44329">
    <property type="entry name" value="SERINE/THREONINE-PROTEIN KINASE TNNI3K-RELATED"/>
    <property type="match status" value="1"/>
</dbReference>
<keyword evidence="2" id="KW-0067">ATP-binding</keyword>
<feature type="domain" description="Protein kinase" evidence="3">
    <location>
        <begin position="218"/>
        <end position="490"/>
    </location>
</feature>
<evidence type="ECO:0000313" key="4">
    <source>
        <dbReference type="EMBL" id="GBB93947.1"/>
    </source>
</evidence>
<proteinExistence type="predicted"/>
<dbReference type="PROSITE" id="PS50011">
    <property type="entry name" value="PROTEIN_KINASE_DOM"/>
    <property type="match status" value="1"/>
</dbReference>
<reference evidence="4 5" key="1">
    <citation type="submission" date="2017-11" db="EMBL/GenBank/DDBJ databases">
        <title>The genome of Rhizophagus clarus HR1 reveals common genetic basis of auxotrophy among arbuscular mycorrhizal fungi.</title>
        <authorList>
            <person name="Kobayashi Y."/>
        </authorList>
    </citation>
    <scope>NUCLEOTIDE SEQUENCE [LARGE SCALE GENOMIC DNA]</scope>
    <source>
        <strain evidence="4 5">HR1</strain>
    </source>
</reference>
<dbReference type="SUPFAM" id="SSF56112">
    <property type="entry name" value="Protein kinase-like (PK-like)"/>
    <property type="match status" value="1"/>
</dbReference>
<sequence length="575" mass="67292">MHFESIYLNNLTYEISKPFLLSFISSLMYYHVRNNESTDYNLSLDERRKKYKDYHYVLCEKCKQKIDMQDYYCLNCYYNETDNYKKHCMKFGSSKVKIFKSSDYDLTKDERKIKFKGNYVLCEKCKHEVNKRDYKCNGCYVMETDPNEKIRMRLGCCKECHQVNKNSIGCVSCIIGHFKDDFDKWTSGNKDIDKLIQDEQLSFNSYSELLEWIPYNKLKKINYIAKGGFASVYSATWTDGQIKRWNPLSKNWERNGETKIALKVLNNSENISEDFLNEIEVFIKASYYPGILKCFGITQDPNSFNYALVLEYMKNDLRSYLKENYNSITWGQKLMIIKRICYGLHVIHDMELIHKDLHPGNVLIHGNILISDFGFCVPANKPPTNKNVYGVLPYMAPEILCGQQHTLASDIYSLGIIMNEIITITPPFNNHPHDQFLVLDICRGLRPNTIKTEIPNSLNFLKELKDLIERCWDANPKNRPTSREVCDIYLDILNNYTSQRQVEHSFDEYINTIIDSSSTMGIHSEAIYTSRTLDLPSDLPEPTNYISQEEFISSRIIVQDMQTNERSECLDCMIE</sequence>
<dbReference type="InterPro" id="IPR000719">
    <property type="entry name" value="Prot_kinase_dom"/>
</dbReference>
<gene>
    <name evidence="4" type="ORF">RclHR1_02260012</name>
</gene>
<dbReference type="GO" id="GO:0005524">
    <property type="term" value="F:ATP binding"/>
    <property type="evidence" value="ECO:0007669"/>
    <property type="project" value="UniProtKB-KW"/>
</dbReference>
<dbReference type="PANTHER" id="PTHR44329:SF298">
    <property type="entry name" value="MIXED LINEAGE KINASE DOMAIN-LIKE PROTEIN"/>
    <property type="match status" value="1"/>
</dbReference>
<protein>
    <recommendedName>
        <fullName evidence="3">Protein kinase domain-containing protein</fullName>
    </recommendedName>
</protein>
<organism evidence="4 5">
    <name type="scientific">Rhizophagus clarus</name>
    <dbReference type="NCBI Taxonomy" id="94130"/>
    <lineage>
        <taxon>Eukaryota</taxon>
        <taxon>Fungi</taxon>
        <taxon>Fungi incertae sedis</taxon>
        <taxon>Mucoromycota</taxon>
        <taxon>Glomeromycotina</taxon>
        <taxon>Glomeromycetes</taxon>
        <taxon>Glomerales</taxon>
        <taxon>Glomeraceae</taxon>
        <taxon>Rhizophagus</taxon>
    </lineage>
</organism>
<dbReference type="InterPro" id="IPR011009">
    <property type="entry name" value="Kinase-like_dom_sf"/>
</dbReference>
<dbReference type="GO" id="GO:0004674">
    <property type="term" value="F:protein serine/threonine kinase activity"/>
    <property type="evidence" value="ECO:0007669"/>
    <property type="project" value="TreeGrafter"/>
</dbReference>
<dbReference type="Pfam" id="PF00069">
    <property type="entry name" value="Pkinase"/>
    <property type="match status" value="1"/>
</dbReference>
<keyword evidence="5" id="KW-1185">Reference proteome</keyword>
<comment type="caution">
    <text evidence="4">The sequence shown here is derived from an EMBL/GenBank/DDBJ whole genome shotgun (WGS) entry which is preliminary data.</text>
</comment>
<evidence type="ECO:0000259" key="3">
    <source>
        <dbReference type="PROSITE" id="PS50011"/>
    </source>
</evidence>
<evidence type="ECO:0000256" key="1">
    <source>
        <dbReference type="ARBA" id="ARBA00022741"/>
    </source>
</evidence>
<dbReference type="Proteomes" id="UP000247702">
    <property type="component" value="Unassembled WGS sequence"/>
</dbReference>
<dbReference type="EMBL" id="BEXD01001402">
    <property type="protein sequence ID" value="GBB93947.1"/>
    <property type="molecule type" value="Genomic_DNA"/>
</dbReference>
<dbReference type="AlphaFoldDB" id="A0A2Z6QUM4"/>
<name>A0A2Z6QUM4_9GLOM</name>
<dbReference type="Gene3D" id="1.10.510.10">
    <property type="entry name" value="Transferase(Phosphotransferase) domain 1"/>
    <property type="match status" value="1"/>
</dbReference>